<dbReference type="Proteomes" id="UP000247480">
    <property type="component" value="Unassembled WGS sequence"/>
</dbReference>
<gene>
    <name evidence="2" type="ORF">KPSA1_05160</name>
</gene>
<organism evidence="2 3">
    <name type="scientific">Pseudomonas syringae pv. actinidiae</name>
    <dbReference type="NCBI Taxonomy" id="103796"/>
    <lineage>
        <taxon>Bacteria</taxon>
        <taxon>Pseudomonadati</taxon>
        <taxon>Pseudomonadota</taxon>
        <taxon>Gammaproteobacteria</taxon>
        <taxon>Pseudomonadales</taxon>
        <taxon>Pseudomonadaceae</taxon>
        <taxon>Pseudomonas</taxon>
        <taxon>Pseudomonas syringae</taxon>
    </lineage>
</organism>
<evidence type="ECO:0000313" key="2">
    <source>
        <dbReference type="EMBL" id="GBH11717.1"/>
    </source>
</evidence>
<evidence type="ECO:0000256" key="1">
    <source>
        <dbReference type="SAM" id="MobiDB-lite"/>
    </source>
</evidence>
<sequence>MSSERRRPEPRVRFRSDSRAPARSSWVPNASVANCGPQNAIREFIDSDVFSRKLVDAEQAV</sequence>
<comment type="caution">
    <text evidence="2">The sequence shown here is derived from an EMBL/GenBank/DDBJ whole genome shotgun (WGS) entry which is preliminary data.</text>
</comment>
<feature type="compositionally biased region" description="Basic and acidic residues" evidence="1">
    <location>
        <begin position="1"/>
        <end position="20"/>
    </location>
</feature>
<reference evidence="2 3" key="1">
    <citation type="submission" date="2018-04" db="EMBL/GenBank/DDBJ databases">
        <title>Draft genome sequence of Pseudomonas syringae pv. actinidiae biovar 1 strains isolated from kiwifruit in Kagawa prefecture.</title>
        <authorList>
            <person name="Tabuchi M."/>
            <person name="Saito M."/>
            <person name="Fujiwara S."/>
            <person name="Sasa N."/>
            <person name="Akimitsu K."/>
            <person name="Gomi K."/>
            <person name="Konishi-Sugita S."/>
            <person name="Hamano K."/>
            <person name="Kataoka I."/>
        </authorList>
    </citation>
    <scope>NUCLEOTIDE SEQUENCE [LARGE SCALE GENOMIC DNA]</scope>
    <source>
        <strain evidence="2 3">MAFF212206</strain>
    </source>
</reference>
<accession>A0A2V0QFZ7</accession>
<dbReference type="EMBL" id="BGJZ01000264">
    <property type="protein sequence ID" value="GBH11717.1"/>
    <property type="molecule type" value="Genomic_DNA"/>
</dbReference>
<protein>
    <submittedName>
        <fullName evidence="2">Uncharacterized conserved protein YbcC</fullName>
    </submittedName>
</protein>
<name>A0A2V0QFZ7_PSESF</name>
<dbReference type="AlphaFoldDB" id="A0A2V0QFZ7"/>
<evidence type="ECO:0000313" key="3">
    <source>
        <dbReference type="Proteomes" id="UP000247480"/>
    </source>
</evidence>
<feature type="region of interest" description="Disordered" evidence="1">
    <location>
        <begin position="1"/>
        <end position="27"/>
    </location>
</feature>
<proteinExistence type="predicted"/>